<feature type="transmembrane region" description="Helical" evidence="1">
    <location>
        <begin position="129"/>
        <end position="151"/>
    </location>
</feature>
<protein>
    <submittedName>
        <fullName evidence="2">Uncharacterized protein</fullName>
    </submittedName>
</protein>
<sequence>MGLAFFMSVTPALAQVTAPAANDTLPCVCSCISACTKGLKACQQVCKNKSPAVNNPTCVRNDAVCGAEAAVSGVPFPVGQISIQTYVGNIIKNFLGLVGILGMVMFIYGGYMYMFSAGSAERAKKGQDIVVWTIIGMASLFISYAVVRLLMETLGAA</sequence>
<dbReference type="EMBL" id="MGEA01000091">
    <property type="protein sequence ID" value="OGL72583.1"/>
    <property type="molecule type" value="Genomic_DNA"/>
</dbReference>
<evidence type="ECO:0000313" key="3">
    <source>
        <dbReference type="Proteomes" id="UP000177088"/>
    </source>
</evidence>
<feature type="transmembrane region" description="Helical" evidence="1">
    <location>
        <begin position="94"/>
        <end position="117"/>
    </location>
</feature>
<keyword evidence="1" id="KW-0472">Membrane</keyword>
<comment type="caution">
    <text evidence="2">The sequence shown here is derived from an EMBL/GenBank/DDBJ whole genome shotgun (WGS) entry which is preliminary data.</text>
</comment>
<reference evidence="2 3" key="1">
    <citation type="journal article" date="2016" name="Nat. Commun.">
        <title>Thousands of microbial genomes shed light on interconnected biogeochemical processes in an aquifer system.</title>
        <authorList>
            <person name="Anantharaman K."/>
            <person name="Brown C.T."/>
            <person name="Hug L.A."/>
            <person name="Sharon I."/>
            <person name="Castelle C.J."/>
            <person name="Probst A.J."/>
            <person name="Thomas B.C."/>
            <person name="Singh A."/>
            <person name="Wilkins M.J."/>
            <person name="Karaoz U."/>
            <person name="Brodie E.L."/>
            <person name="Williams K.H."/>
            <person name="Hubbard S.S."/>
            <person name="Banfield J.F."/>
        </authorList>
    </citation>
    <scope>NUCLEOTIDE SEQUENCE [LARGE SCALE GENOMIC DNA]</scope>
</reference>
<evidence type="ECO:0000313" key="2">
    <source>
        <dbReference type="EMBL" id="OGL72583.1"/>
    </source>
</evidence>
<keyword evidence="1" id="KW-0812">Transmembrane</keyword>
<organism evidence="2 3">
    <name type="scientific">Candidatus Uhrbacteria bacterium RIFCSPHIGHO2_02_FULL_60_10</name>
    <dbReference type="NCBI Taxonomy" id="1802392"/>
    <lineage>
        <taxon>Bacteria</taxon>
        <taxon>Candidatus Uhriibacteriota</taxon>
    </lineage>
</organism>
<accession>A0A1F7U2Q7</accession>
<dbReference type="InterPro" id="IPR043993">
    <property type="entry name" value="T4SS_pilin"/>
</dbReference>
<dbReference type="Pfam" id="PF18895">
    <property type="entry name" value="T4SS_pilin"/>
    <property type="match status" value="1"/>
</dbReference>
<dbReference type="Proteomes" id="UP000177088">
    <property type="component" value="Unassembled WGS sequence"/>
</dbReference>
<proteinExistence type="predicted"/>
<keyword evidence="1" id="KW-1133">Transmembrane helix</keyword>
<evidence type="ECO:0000256" key="1">
    <source>
        <dbReference type="SAM" id="Phobius"/>
    </source>
</evidence>
<dbReference type="AlphaFoldDB" id="A0A1F7U2Q7"/>
<name>A0A1F7U2Q7_9BACT</name>
<gene>
    <name evidence="2" type="ORF">A3C96_02580</name>
</gene>